<dbReference type="Gene3D" id="2.60.40.420">
    <property type="entry name" value="Cupredoxins - blue copper proteins"/>
    <property type="match status" value="1"/>
</dbReference>
<organism evidence="5 6">
    <name type="scientific">Baekduia soli</name>
    <dbReference type="NCBI Taxonomy" id="496014"/>
    <lineage>
        <taxon>Bacteria</taxon>
        <taxon>Bacillati</taxon>
        <taxon>Actinomycetota</taxon>
        <taxon>Thermoleophilia</taxon>
        <taxon>Solirubrobacterales</taxon>
        <taxon>Baekduiaceae</taxon>
        <taxon>Baekduia</taxon>
    </lineage>
</organism>
<evidence type="ECO:0000256" key="2">
    <source>
        <dbReference type="ARBA" id="ARBA00023008"/>
    </source>
</evidence>
<dbReference type="KEGG" id="bsol:FSW04_12970"/>
<dbReference type="PANTHER" id="PTHR38439">
    <property type="entry name" value="AURACYANIN-B"/>
    <property type="match status" value="1"/>
</dbReference>
<dbReference type="PROSITE" id="PS51257">
    <property type="entry name" value="PROKAR_LIPOPROTEIN"/>
    <property type="match status" value="1"/>
</dbReference>
<dbReference type="AlphaFoldDB" id="A0A5B8U5U0"/>
<dbReference type="InterPro" id="IPR008972">
    <property type="entry name" value="Cupredoxin"/>
</dbReference>
<keyword evidence="6" id="KW-1185">Reference proteome</keyword>
<keyword evidence="1" id="KW-0479">Metal-binding</keyword>
<reference evidence="5 6" key="1">
    <citation type="journal article" date="2018" name="J. Microbiol.">
        <title>Baekduia soli gen. nov., sp. nov., a novel bacterium isolated from the soil of Baekdu Mountain and proposal of a novel family name, Baekduiaceae fam. nov.</title>
        <authorList>
            <person name="An D.S."/>
            <person name="Siddiqi M.Z."/>
            <person name="Kim K.H."/>
            <person name="Yu H.S."/>
            <person name="Im W.T."/>
        </authorList>
    </citation>
    <scope>NUCLEOTIDE SEQUENCE [LARGE SCALE GENOMIC DNA]</scope>
    <source>
        <strain evidence="5 6">BR7-21</strain>
    </source>
</reference>
<evidence type="ECO:0000313" key="5">
    <source>
        <dbReference type="EMBL" id="QEC48390.1"/>
    </source>
</evidence>
<dbReference type="OrthoDB" id="7431902at2"/>
<dbReference type="InterPro" id="IPR049544">
    <property type="entry name" value="SoxE-like_C"/>
</dbReference>
<dbReference type="EMBL" id="CP042430">
    <property type="protein sequence ID" value="QEC48390.1"/>
    <property type="molecule type" value="Genomic_DNA"/>
</dbReference>
<dbReference type="Pfam" id="PF06525">
    <property type="entry name" value="SoxE"/>
    <property type="match status" value="1"/>
</dbReference>
<dbReference type="RefSeq" id="WP_146919871.1">
    <property type="nucleotide sequence ID" value="NZ_CP042430.1"/>
</dbReference>
<sequence>MSILDRRRLPLAGACLATLAAGGLTACGGGSSSTAATPATSAASSPSAATTTAAATTAATTAAAAPAAATTGASSVAATLSEFKIVATPATARAGRVTFHVTNAGKVKHQFTVIATSKPAARVLSRHNPDDDIPGARGEIASIAPGASKTLVIKHLKAGHYAIVCALPGHYQAGMYTDFTVK</sequence>
<dbReference type="PANTHER" id="PTHR38439:SF3">
    <property type="entry name" value="COPPER-RESISTANT CUPROPROTEIN COPI"/>
    <property type="match status" value="1"/>
</dbReference>
<proteinExistence type="predicted"/>
<dbReference type="InterPro" id="IPR050845">
    <property type="entry name" value="Cu-binding_ET"/>
</dbReference>
<evidence type="ECO:0000313" key="6">
    <source>
        <dbReference type="Proteomes" id="UP000321805"/>
    </source>
</evidence>
<evidence type="ECO:0000256" key="1">
    <source>
        <dbReference type="ARBA" id="ARBA00022723"/>
    </source>
</evidence>
<feature type="signal peptide" evidence="3">
    <location>
        <begin position="1"/>
        <end position="26"/>
    </location>
</feature>
<dbReference type="GO" id="GO:0046872">
    <property type="term" value="F:metal ion binding"/>
    <property type="evidence" value="ECO:0007669"/>
    <property type="project" value="UniProtKB-KW"/>
</dbReference>
<evidence type="ECO:0000256" key="3">
    <source>
        <dbReference type="SAM" id="SignalP"/>
    </source>
</evidence>
<protein>
    <recommendedName>
        <fullName evidence="4">Sulfocyanin-like C-terminal domain-containing protein</fullName>
    </recommendedName>
</protein>
<dbReference type="InterPro" id="IPR033138">
    <property type="entry name" value="Cu_oxidase_CS"/>
</dbReference>
<keyword evidence="3" id="KW-0732">Signal</keyword>
<feature type="domain" description="Sulfocyanin-like C-terminal" evidence="4">
    <location>
        <begin position="97"/>
        <end position="181"/>
    </location>
</feature>
<feature type="chain" id="PRO_5039701263" description="Sulfocyanin-like C-terminal domain-containing protein" evidence="3">
    <location>
        <begin position="27"/>
        <end position="182"/>
    </location>
</feature>
<dbReference type="PROSITE" id="PS00079">
    <property type="entry name" value="MULTICOPPER_OXIDASE1"/>
    <property type="match status" value="1"/>
</dbReference>
<keyword evidence="2" id="KW-0186">Copper</keyword>
<dbReference type="SUPFAM" id="SSF49503">
    <property type="entry name" value="Cupredoxins"/>
    <property type="match status" value="1"/>
</dbReference>
<accession>A0A5B8U5U0</accession>
<evidence type="ECO:0000259" key="4">
    <source>
        <dbReference type="Pfam" id="PF06525"/>
    </source>
</evidence>
<dbReference type="Proteomes" id="UP000321805">
    <property type="component" value="Chromosome"/>
</dbReference>
<gene>
    <name evidence="5" type="ORF">FSW04_12970</name>
</gene>
<name>A0A5B8U5U0_9ACTN</name>